<dbReference type="RefSeq" id="WP_267541415.1">
    <property type="nucleotide sequence ID" value="NZ_JAPNKA010000001.1"/>
</dbReference>
<gene>
    <name evidence="1" type="ORF">OV287_51270</name>
</gene>
<organism evidence="1 2">
    <name type="scientific">Archangium lansingense</name>
    <dbReference type="NCBI Taxonomy" id="2995310"/>
    <lineage>
        <taxon>Bacteria</taxon>
        <taxon>Pseudomonadati</taxon>
        <taxon>Myxococcota</taxon>
        <taxon>Myxococcia</taxon>
        <taxon>Myxococcales</taxon>
        <taxon>Cystobacterineae</taxon>
        <taxon>Archangiaceae</taxon>
        <taxon>Archangium</taxon>
    </lineage>
</organism>
<proteinExistence type="predicted"/>
<evidence type="ECO:0000313" key="1">
    <source>
        <dbReference type="EMBL" id="MCY1082862.1"/>
    </source>
</evidence>
<comment type="caution">
    <text evidence="1">The sequence shown here is derived from an EMBL/GenBank/DDBJ whole genome shotgun (WGS) entry which is preliminary data.</text>
</comment>
<name>A0ABT4AMD2_9BACT</name>
<protein>
    <submittedName>
        <fullName evidence="1">Uncharacterized protein</fullName>
    </submittedName>
</protein>
<dbReference type="Proteomes" id="UP001207654">
    <property type="component" value="Unassembled WGS sequence"/>
</dbReference>
<dbReference type="EMBL" id="JAPNKA010000001">
    <property type="protein sequence ID" value="MCY1082862.1"/>
    <property type="molecule type" value="Genomic_DNA"/>
</dbReference>
<evidence type="ECO:0000313" key="2">
    <source>
        <dbReference type="Proteomes" id="UP001207654"/>
    </source>
</evidence>
<reference evidence="1 2" key="1">
    <citation type="submission" date="2022-11" db="EMBL/GenBank/DDBJ databases">
        <title>Minimal conservation of predation-associated metabolite biosynthetic gene clusters underscores biosynthetic potential of Myxococcota including descriptions for ten novel species: Archangium lansinium sp. nov., Myxococcus landrumus sp. nov., Nannocystis bai.</title>
        <authorList>
            <person name="Ahearne A."/>
            <person name="Stevens C."/>
            <person name="Phillips K."/>
        </authorList>
    </citation>
    <scope>NUCLEOTIDE SEQUENCE [LARGE SCALE GENOMIC DNA]</scope>
    <source>
        <strain evidence="1 2">MIWBW</strain>
    </source>
</reference>
<accession>A0ABT4AMD2</accession>
<keyword evidence="2" id="KW-1185">Reference proteome</keyword>
<sequence length="40" mass="4914">MANMLFLVRRWVSEDSYSASQLQRAFLYWRTAYSLRNRIL</sequence>